<proteinExistence type="predicted"/>
<name>A0A379SL76_SALER</name>
<feature type="transmembrane region" description="Helical" evidence="1">
    <location>
        <begin position="33"/>
        <end position="53"/>
    </location>
</feature>
<keyword evidence="1" id="KW-0472">Membrane</keyword>
<dbReference type="Proteomes" id="UP000255443">
    <property type="component" value="Unassembled WGS sequence"/>
</dbReference>
<gene>
    <name evidence="2" type="ORF">NCTC7303_01130</name>
</gene>
<dbReference type="EMBL" id="UGXC01000002">
    <property type="protein sequence ID" value="SUG28980.1"/>
    <property type="molecule type" value="Genomic_DNA"/>
</dbReference>
<organism evidence="2 3">
    <name type="scientific">Salmonella enterica subsp. arizonae</name>
    <dbReference type="NCBI Taxonomy" id="59203"/>
    <lineage>
        <taxon>Bacteria</taxon>
        <taxon>Pseudomonadati</taxon>
        <taxon>Pseudomonadota</taxon>
        <taxon>Gammaproteobacteria</taxon>
        <taxon>Enterobacterales</taxon>
        <taxon>Enterobacteriaceae</taxon>
        <taxon>Salmonella</taxon>
    </lineage>
</organism>
<protein>
    <submittedName>
        <fullName evidence="2">Uncharacterized protein</fullName>
    </submittedName>
</protein>
<evidence type="ECO:0000313" key="2">
    <source>
        <dbReference type="EMBL" id="SUG28980.1"/>
    </source>
</evidence>
<feature type="transmembrane region" description="Helical" evidence="1">
    <location>
        <begin position="7"/>
        <end position="27"/>
    </location>
</feature>
<keyword evidence="1" id="KW-0812">Transmembrane</keyword>
<reference evidence="2 3" key="1">
    <citation type="submission" date="2018-06" db="EMBL/GenBank/DDBJ databases">
        <authorList>
            <consortium name="Pathogen Informatics"/>
            <person name="Doyle S."/>
        </authorList>
    </citation>
    <scope>NUCLEOTIDE SEQUENCE [LARGE SCALE GENOMIC DNA]</scope>
    <source>
        <strain evidence="2 3">NCTC7303</strain>
    </source>
</reference>
<keyword evidence="1" id="KW-1133">Transmembrane helix</keyword>
<evidence type="ECO:0000313" key="3">
    <source>
        <dbReference type="Proteomes" id="UP000255443"/>
    </source>
</evidence>
<sequence length="93" mass="9491">MGVGNDAPVDTVIKISLIVVVTITGIHTRVSSLVIEVGITAIALAVIGLAFLYTPVEILIFQRGAVQTYSVTGIAAFAGIEAVTCPAIAKPAV</sequence>
<dbReference type="AlphaFoldDB" id="A0A379SL76"/>
<accession>A0A379SL76</accession>
<evidence type="ECO:0000256" key="1">
    <source>
        <dbReference type="SAM" id="Phobius"/>
    </source>
</evidence>